<feature type="compositionally biased region" description="Polar residues" evidence="1">
    <location>
        <begin position="39"/>
        <end position="50"/>
    </location>
</feature>
<proteinExistence type="predicted"/>
<organism evidence="2 3">
    <name type="scientific">Actinidia rufa</name>
    <dbReference type="NCBI Taxonomy" id="165716"/>
    <lineage>
        <taxon>Eukaryota</taxon>
        <taxon>Viridiplantae</taxon>
        <taxon>Streptophyta</taxon>
        <taxon>Embryophyta</taxon>
        <taxon>Tracheophyta</taxon>
        <taxon>Spermatophyta</taxon>
        <taxon>Magnoliopsida</taxon>
        <taxon>eudicotyledons</taxon>
        <taxon>Gunneridae</taxon>
        <taxon>Pentapetalae</taxon>
        <taxon>asterids</taxon>
        <taxon>Ericales</taxon>
        <taxon>Actinidiaceae</taxon>
        <taxon>Actinidia</taxon>
    </lineage>
</organism>
<feature type="compositionally biased region" description="Basic and acidic residues" evidence="1">
    <location>
        <begin position="51"/>
        <end position="60"/>
    </location>
</feature>
<dbReference type="Proteomes" id="UP000585474">
    <property type="component" value="Unassembled WGS sequence"/>
</dbReference>
<comment type="caution">
    <text evidence="2">The sequence shown here is derived from an EMBL/GenBank/DDBJ whole genome shotgun (WGS) entry which is preliminary data.</text>
</comment>
<feature type="region of interest" description="Disordered" evidence="1">
    <location>
        <begin position="39"/>
        <end position="60"/>
    </location>
</feature>
<name>A0A7J0DG85_9ERIC</name>
<keyword evidence="3" id="KW-1185">Reference proteome</keyword>
<reference evidence="3" key="1">
    <citation type="submission" date="2019-07" db="EMBL/GenBank/DDBJ databases">
        <title>De Novo Assembly of kiwifruit Actinidia rufa.</title>
        <authorList>
            <person name="Sugita-Konishi S."/>
            <person name="Sato K."/>
            <person name="Mori E."/>
            <person name="Abe Y."/>
            <person name="Kisaki G."/>
            <person name="Hamano K."/>
            <person name="Suezawa K."/>
            <person name="Otani M."/>
            <person name="Fukuda T."/>
            <person name="Manabe T."/>
            <person name="Gomi K."/>
            <person name="Tabuchi M."/>
            <person name="Akimitsu K."/>
            <person name="Kataoka I."/>
        </authorList>
    </citation>
    <scope>NUCLEOTIDE SEQUENCE [LARGE SCALE GENOMIC DNA]</scope>
    <source>
        <strain evidence="3">cv. Fuchu</strain>
    </source>
</reference>
<evidence type="ECO:0000313" key="3">
    <source>
        <dbReference type="Proteomes" id="UP000585474"/>
    </source>
</evidence>
<gene>
    <name evidence="2" type="ORF">Acr_00g0033680</name>
</gene>
<dbReference type="EMBL" id="BJWL01000211">
    <property type="protein sequence ID" value="GFS34377.1"/>
    <property type="molecule type" value="Genomic_DNA"/>
</dbReference>
<evidence type="ECO:0000313" key="2">
    <source>
        <dbReference type="EMBL" id="GFS34377.1"/>
    </source>
</evidence>
<evidence type="ECO:0000256" key="1">
    <source>
        <dbReference type="SAM" id="MobiDB-lite"/>
    </source>
</evidence>
<protein>
    <submittedName>
        <fullName evidence="2">Uncharacterized protein</fullName>
    </submittedName>
</protein>
<dbReference type="AlphaFoldDB" id="A0A7J0DG85"/>
<accession>A0A7J0DG85</accession>
<sequence>MGRTGVPRPWSRGPLRGDRMAVVPSVPFLYGVRRTQLTQSMEAPISQKQDQIWHDDTERK</sequence>